<comment type="caution">
    <text evidence="10">The sequence shown here is derived from an EMBL/GenBank/DDBJ whole genome shotgun (WGS) entry which is preliminary data.</text>
</comment>
<gene>
    <name evidence="10" type="ORF">HF964_07280</name>
</gene>
<sequence length="448" mass="49453">MDKQEVEMARDLKGRHIQLIALGGTIGTGLFMGAGSSIKLAGPGIIWIYMLTGVFAFLIMRALGELLLSDTSKHSFINFIEQYIGVDASYIAGWTYWISWITIAMGDLTATGIYIQYWFPSIPQWIPDLIFLLIIWGLNSITVKAFGETEFWFAMIKIVAIIALIILGIVLIAIHFKTPMGHASLGNLVNHGGWFPTGPKNAILAFQMVFFAFVGIEIVGVTASETKNPKKIIPKAINDIPTRILLFYVGSLLVVMSIYPWVNFSGSESPFVKVFAAVGIPAAAGIINFVVLTASASALNSSIFTTSRMIFALTSENNYFHKLSHAQVPTRAVNMSVAIISLAVVLNGVLQGKVFGFITSVATTTFIAIYALIVLAHLRYKKTLKNTLENTAFKMPGAPFTDYLILAFLAFVFVVLFMQKETMYAAIGTIIWFIVLIVWRFKEKKKKI</sequence>
<protein>
    <submittedName>
        <fullName evidence="10">Amino acid permease</fullName>
    </submittedName>
</protein>
<evidence type="ECO:0000259" key="9">
    <source>
        <dbReference type="Pfam" id="PF00324"/>
    </source>
</evidence>
<proteinExistence type="predicted"/>
<dbReference type="PIRSF" id="PIRSF006060">
    <property type="entry name" value="AA_transporter"/>
    <property type="match status" value="1"/>
</dbReference>
<organism evidence="10 11">
    <name type="scientific">Periweissella fabalis</name>
    <dbReference type="NCBI Taxonomy" id="1070421"/>
    <lineage>
        <taxon>Bacteria</taxon>
        <taxon>Bacillati</taxon>
        <taxon>Bacillota</taxon>
        <taxon>Bacilli</taxon>
        <taxon>Lactobacillales</taxon>
        <taxon>Lactobacillaceae</taxon>
        <taxon>Periweissella</taxon>
    </lineage>
</organism>
<feature type="transmembrane region" description="Helical" evidence="8">
    <location>
        <begin position="202"/>
        <end position="223"/>
    </location>
</feature>
<keyword evidence="7 8" id="KW-0472">Membrane</keyword>
<dbReference type="RefSeq" id="WP_168722388.1">
    <property type="nucleotide sequence ID" value="NZ_JAAXPN010000008.1"/>
</dbReference>
<feature type="transmembrane region" description="Helical" evidence="8">
    <location>
        <begin position="158"/>
        <end position="176"/>
    </location>
</feature>
<dbReference type="PANTHER" id="PTHR43495">
    <property type="entry name" value="GABA PERMEASE"/>
    <property type="match status" value="1"/>
</dbReference>
<feature type="transmembrane region" description="Helical" evidence="8">
    <location>
        <begin position="125"/>
        <end position="146"/>
    </location>
</feature>
<reference evidence="10 11" key="1">
    <citation type="submission" date="2020-04" db="EMBL/GenBank/DDBJ databases">
        <title>MicrobeNet Type strains.</title>
        <authorList>
            <person name="Nicholson A.C."/>
        </authorList>
    </citation>
    <scope>NUCLEOTIDE SEQUENCE [LARGE SCALE GENOMIC DNA]</scope>
    <source>
        <strain evidence="10 11">CCUG 61472</strain>
    </source>
</reference>
<evidence type="ECO:0000256" key="7">
    <source>
        <dbReference type="ARBA" id="ARBA00023136"/>
    </source>
</evidence>
<feature type="transmembrane region" description="Helical" evidence="8">
    <location>
        <begin position="97"/>
        <end position="119"/>
    </location>
</feature>
<evidence type="ECO:0000313" key="11">
    <source>
        <dbReference type="Proteomes" id="UP000549765"/>
    </source>
</evidence>
<dbReference type="PANTHER" id="PTHR43495:SF2">
    <property type="entry name" value="D-SERINE_D-ALANINE_GLYCINE TRANSPORTER"/>
    <property type="match status" value="1"/>
</dbReference>
<feature type="domain" description="Amino acid permease/ SLC12A" evidence="9">
    <location>
        <begin position="16"/>
        <end position="445"/>
    </location>
</feature>
<dbReference type="GO" id="GO:0006865">
    <property type="term" value="P:amino acid transport"/>
    <property type="evidence" value="ECO:0007669"/>
    <property type="project" value="UniProtKB-KW"/>
</dbReference>
<feature type="transmembrane region" description="Helical" evidence="8">
    <location>
        <begin position="244"/>
        <end position="262"/>
    </location>
</feature>
<keyword evidence="6 8" id="KW-1133">Transmembrane helix</keyword>
<dbReference type="GO" id="GO:0005886">
    <property type="term" value="C:plasma membrane"/>
    <property type="evidence" value="ECO:0007669"/>
    <property type="project" value="UniProtKB-SubCell"/>
</dbReference>
<dbReference type="FunFam" id="1.20.1740.10:FF:000001">
    <property type="entry name" value="Amino acid permease"/>
    <property type="match status" value="1"/>
</dbReference>
<name>A0A7X6N3F4_9LACO</name>
<keyword evidence="3" id="KW-1003">Cell membrane</keyword>
<dbReference type="AlphaFoldDB" id="A0A7X6N3F4"/>
<feature type="transmembrane region" description="Helical" evidence="8">
    <location>
        <begin position="332"/>
        <end position="350"/>
    </location>
</feature>
<feature type="transmembrane region" description="Helical" evidence="8">
    <location>
        <begin position="44"/>
        <end position="63"/>
    </location>
</feature>
<dbReference type="InterPro" id="IPR004841">
    <property type="entry name" value="AA-permease/SLC12A_dom"/>
</dbReference>
<keyword evidence="11" id="KW-1185">Reference proteome</keyword>
<feature type="transmembrane region" description="Helical" evidence="8">
    <location>
        <begin position="356"/>
        <end position="378"/>
    </location>
</feature>
<keyword evidence="2" id="KW-0813">Transport</keyword>
<dbReference type="Proteomes" id="UP000549765">
    <property type="component" value="Unassembled WGS sequence"/>
</dbReference>
<keyword evidence="5" id="KW-0029">Amino-acid transport</keyword>
<evidence type="ECO:0000313" key="10">
    <source>
        <dbReference type="EMBL" id="NKZ24592.1"/>
    </source>
</evidence>
<feature type="transmembrane region" description="Helical" evidence="8">
    <location>
        <begin position="399"/>
        <end position="417"/>
    </location>
</feature>
<dbReference type="GO" id="GO:0055085">
    <property type="term" value="P:transmembrane transport"/>
    <property type="evidence" value="ECO:0007669"/>
    <property type="project" value="InterPro"/>
</dbReference>
<accession>A0A7X6N3F4</accession>
<comment type="subcellular location">
    <subcellularLocation>
        <location evidence="1">Cell membrane</location>
        <topology evidence="1">Multi-pass membrane protein</topology>
    </subcellularLocation>
</comment>
<keyword evidence="4 8" id="KW-0812">Transmembrane</keyword>
<feature type="transmembrane region" description="Helical" evidence="8">
    <location>
        <begin position="274"/>
        <end position="299"/>
    </location>
</feature>
<evidence type="ECO:0000256" key="8">
    <source>
        <dbReference type="SAM" id="Phobius"/>
    </source>
</evidence>
<evidence type="ECO:0000256" key="5">
    <source>
        <dbReference type="ARBA" id="ARBA00022970"/>
    </source>
</evidence>
<feature type="transmembrane region" description="Helical" evidence="8">
    <location>
        <begin position="423"/>
        <end position="441"/>
    </location>
</feature>
<dbReference type="Gene3D" id="1.20.1740.10">
    <property type="entry name" value="Amino acid/polyamine transporter I"/>
    <property type="match status" value="1"/>
</dbReference>
<evidence type="ECO:0000256" key="1">
    <source>
        <dbReference type="ARBA" id="ARBA00004651"/>
    </source>
</evidence>
<evidence type="ECO:0000256" key="2">
    <source>
        <dbReference type="ARBA" id="ARBA00022448"/>
    </source>
</evidence>
<feature type="transmembrane region" description="Helical" evidence="8">
    <location>
        <begin position="20"/>
        <end position="38"/>
    </location>
</feature>
<dbReference type="Pfam" id="PF00324">
    <property type="entry name" value="AA_permease"/>
    <property type="match status" value="1"/>
</dbReference>
<evidence type="ECO:0000256" key="4">
    <source>
        <dbReference type="ARBA" id="ARBA00022692"/>
    </source>
</evidence>
<evidence type="ECO:0000256" key="6">
    <source>
        <dbReference type="ARBA" id="ARBA00022989"/>
    </source>
</evidence>
<dbReference type="EMBL" id="JAAXPN010000008">
    <property type="protein sequence ID" value="NKZ24592.1"/>
    <property type="molecule type" value="Genomic_DNA"/>
</dbReference>
<evidence type="ECO:0000256" key="3">
    <source>
        <dbReference type="ARBA" id="ARBA00022475"/>
    </source>
</evidence>